<dbReference type="Pfam" id="PF10277">
    <property type="entry name" value="Frag1"/>
    <property type="match status" value="1"/>
</dbReference>
<dbReference type="EMBL" id="KN578189">
    <property type="protein sequence ID" value="KHJ82623.1"/>
    <property type="molecule type" value="Genomic_DNA"/>
</dbReference>
<name>A0A0B1SBH7_OESDE</name>
<keyword evidence="1" id="KW-0472">Membrane</keyword>
<evidence type="ECO:0000259" key="2">
    <source>
        <dbReference type="Pfam" id="PF10277"/>
    </source>
</evidence>
<feature type="transmembrane region" description="Helical" evidence="1">
    <location>
        <begin position="27"/>
        <end position="47"/>
    </location>
</feature>
<reference evidence="3 4" key="1">
    <citation type="submission" date="2014-03" db="EMBL/GenBank/DDBJ databases">
        <title>Draft genome of the hookworm Oesophagostomum dentatum.</title>
        <authorList>
            <person name="Mitreva M."/>
        </authorList>
    </citation>
    <scope>NUCLEOTIDE SEQUENCE [LARGE SCALE GENOMIC DNA]</scope>
    <source>
        <strain evidence="3 4">OD-Hann</strain>
    </source>
</reference>
<accession>A0A0B1SBH7</accession>
<dbReference type="InterPro" id="IPR019402">
    <property type="entry name" value="CWH43_N"/>
</dbReference>
<keyword evidence="1" id="KW-1133">Transmembrane helix</keyword>
<feature type="domain" description="CWH43-like N-terminal" evidence="2">
    <location>
        <begin position="3"/>
        <end position="47"/>
    </location>
</feature>
<evidence type="ECO:0000256" key="1">
    <source>
        <dbReference type="SAM" id="Phobius"/>
    </source>
</evidence>
<organism evidence="3 4">
    <name type="scientific">Oesophagostomum dentatum</name>
    <name type="common">Nodular worm</name>
    <dbReference type="NCBI Taxonomy" id="61180"/>
    <lineage>
        <taxon>Eukaryota</taxon>
        <taxon>Metazoa</taxon>
        <taxon>Ecdysozoa</taxon>
        <taxon>Nematoda</taxon>
        <taxon>Chromadorea</taxon>
        <taxon>Rhabditida</taxon>
        <taxon>Rhabditina</taxon>
        <taxon>Rhabditomorpha</taxon>
        <taxon>Strongyloidea</taxon>
        <taxon>Strongylidae</taxon>
        <taxon>Oesophagostomum</taxon>
    </lineage>
</organism>
<gene>
    <name evidence="3" type="ORF">OESDEN_17683</name>
</gene>
<sequence>MYVGLFASFGLTMVANFRENEIETVHGIAALIAFFGMVLYGWSQVIIG</sequence>
<evidence type="ECO:0000313" key="3">
    <source>
        <dbReference type="EMBL" id="KHJ82623.1"/>
    </source>
</evidence>
<dbReference type="OrthoDB" id="191706at2759"/>
<dbReference type="Proteomes" id="UP000053660">
    <property type="component" value="Unassembled WGS sequence"/>
</dbReference>
<evidence type="ECO:0000313" key="4">
    <source>
        <dbReference type="Proteomes" id="UP000053660"/>
    </source>
</evidence>
<dbReference type="AlphaFoldDB" id="A0A0B1SBH7"/>
<keyword evidence="4" id="KW-1185">Reference proteome</keyword>
<keyword evidence="1" id="KW-0812">Transmembrane</keyword>
<protein>
    <recommendedName>
        <fullName evidence="2">CWH43-like N-terminal domain-containing protein</fullName>
    </recommendedName>
</protein>
<proteinExistence type="predicted"/>